<dbReference type="PANTHER" id="PTHR46791">
    <property type="entry name" value="EXPRESSED PROTEIN"/>
    <property type="match status" value="1"/>
</dbReference>
<dbReference type="GO" id="GO:0015074">
    <property type="term" value="P:DNA integration"/>
    <property type="evidence" value="ECO:0007669"/>
    <property type="project" value="InterPro"/>
</dbReference>
<evidence type="ECO:0000313" key="3">
    <source>
        <dbReference type="Proteomes" id="UP000230750"/>
    </source>
</evidence>
<organism evidence="2 3">
    <name type="scientific">Stichopus japonicus</name>
    <name type="common">Sea cucumber</name>
    <dbReference type="NCBI Taxonomy" id="307972"/>
    <lineage>
        <taxon>Eukaryota</taxon>
        <taxon>Metazoa</taxon>
        <taxon>Echinodermata</taxon>
        <taxon>Eleutherozoa</taxon>
        <taxon>Echinozoa</taxon>
        <taxon>Holothuroidea</taxon>
        <taxon>Aspidochirotacea</taxon>
        <taxon>Aspidochirotida</taxon>
        <taxon>Stichopodidae</taxon>
        <taxon>Apostichopus</taxon>
    </lineage>
</organism>
<accession>A0A2G8K515</accession>
<dbReference type="InterPro" id="IPR001584">
    <property type="entry name" value="Integrase_cat-core"/>
</dbReference>
<name>A0A2G8K515_STIJA</name>
<dbReference type="GO" id="GO:0003676">
    <property type="term" value="F:nucleic acid binding"/>
    <property type="evidence" value="ECO:0007669"/>
    <property type="project" value="InterPro"/>
</dbReference>
<dbReference type="PROSITE" id="PS50994">
    <property type="entry name" value="INTEGRASE"/>
    <property type="match status" value="1"/>
</dbReference>
<protein>
    <recommendedName>
        <fullName evidence="1">Integrase catalytic domain-containing protein</fullName>
    </recommendedName>
</protein>
<proteinExistence type="predicted"/>
<comment type="caution">
    <text evidence="2">The sequence shown here is derived from an EMBL/GenBank/DDBJ whole genome shotgun (WGS) entry which is preliminary data.</text>
</comment>
<dbReference type="OrthoDB" id="5986638at2759"/>
<dbReference type="InterPro" id="IPR012337">
    <property type="entry name" value="RNaseH-like_sf"/>
</dbReference>
<dbReference type="AlphaFoldDB" id="A0A2G8K515"/>
<dbReference type="EMBL" id="MRZV01000882">
    <property type="protein sequence ID" value="PIK43029.1"/>
    <property type="molecule type" value="Genomic_DNA"/>
</dbReference>
<dbReference type="Proteomes" id="UP000230750">
    <property type="component" value="Unassembled WGS sequence"/>
</dbReference>
<dbReference type="InterPro" id="IPR036397">
    <property type="entry name" value="RNaseH_sf"/>
</dbReference>
<keyword evidence="3" id="KW-1185">Reference proteome</keyword>
<gene>
    <name evidence="2" type="ORF">BSL78_20114</name>
</gene>
<dbReference type="STRING" id="307972.A0A2G8K515"/>
<feature type="domain" description="Integrase catalytic" evidence="1">
    <location>
        <begin position="115"/>
        <end position="218"/>
    </location>
</feature>
<dbReference type="PANTHER" id="PTHR46791:SF5">
    <property type="entry name" value="CLR5 DOMAIN-CONTAINING PROTEIN-RELATED"/>
    <property type="match status" value="1"/>
</dbReference>
<evidence type="ECO:0000313" key="2">
    <source>
        <dbReference type="EMBL" id="PIK43029.1"/>
    </source>
</evidence>
<sequence>MAANEQLAHLIGLGYSNVTIAESMGVSVKTVTNMRKAHNLRKKDICGQVTDPELDEMVTAALTKNPNYGEKMVQGLLSSKGITVQRQRLRDSLHRVDPEGVERRKAATLHRREYHVQGPNSLWHIDGNHKLIRWRFVIHGGIDGFSRIPVFISCSSNNKAETMLAVFKRGVLDFGLPSKVRSDKGGENVLVCAFMMAHPLRGKFKPVHHWTQCPQSKN</sequence>
<reference evidence="2 3" key="1">
    <citation type="journal article" date="2017" name="PLoS Biol.">
        <title>The sea cucumber genome provides insights into morphological evolution and visceral regeneration.</title>
        <authorList>
            <person name="Zhang X."/>
            <person name="Sun L."/>
            <person name="Yuan J."/>
            <person name="Sun Y."/>
            <person name="Gao Y."/>
            <person name="Zhang L."/>
            <person name="Li S."/>
            <person name="Dai H."/>
            <person name="Hamel J.F."/>
            <person name="Liu C."/>
            <person name="Yu Y."/>
            <person name="Liu S."/>
            <person name="Lin W."/>
            <person name="Guo K."/>
            <person name="Jin S."/>
            <person name="Xu P."/>
            <person name="Storey K.B."/>
            <person name="Huan P."/>
            <person name="Zhang T."/>
            <person name="Zhou Y."/>
            <person name="Zhang J."/>
            <person name="Lin C."/>
            <person name="Li X."/>
            <person name="Xing L."/>
            <person name="Huo D."/>
            <person name="Sun M."/>
            <person name="Wang L."/>
            <person name="Mercier A."/>
            <person name="Li F."/>
            <person name="Yang H."/>
            <person name="Xiang J."/>
        </authorList>
    </citation>
    <scope>NUCLEOTIDE SEQUENCE [LARGE SCALE GENOMIC DNA]</scope>
    <source>
        <strain evidence="2">Shaxun</strain>
        <tissue evidence="2">Muscle</tissue>
    </source>
</reference>
<dbReference type="InterPro" id="IPR058913">
    <property type="entry name" value="Integrase_dom_put"/>
</dbReference>
<dbReference type="SUPFAM" id="SSF53098">
    <property type="entry name" value="Ribonuclease H-like"/>
    <property type="match status" value="1"/>
</dbReference>
<evidence type="ECO:0000259" key="1">
    <source>
        <dbReference type="PROSITE" id="PS50994"/>
    </source>
</evidence>
<dbReference type="Gene3D" id="3.30.420.10">
    <property type="entry name" value="Ribonuclease H-like superfamily/Ribonuclease H"/>
    <property type="match status" value="1"/>
</dbReference>
<dbReference type="Pfam" id="PF24764">
    <property type="entry name" value="rva_4"/>
    <property type="match status" value="1"/>
</dbReference>